<sequence>MALRPLLPSPSQCSTWRYPSAGQTSGDSILEPLSFPEFEAVGPSASSLLQHPSDELLVCLFCSESVPLMQKDALLRHMLLDHKLVIADVKLIVNLPGYMVYWKGRFLEQPVTDFCSVIKTNSTGPVETQENYFLLCDVLPEDRLLRERLQQKRLVLACWLRSSL</sequence>
<evidence type="ECO:0000313" key="3">
    <source>
        <dbReference type="EMBL" id="MED6282208.1"/>
    </source>
</evidence>
<proteinExistence type="predicted"/>
<evidence type="ECO:0000256" key="2">
    <source>
        <dbReference type="ARBA" id="ARBA00022833"/>
    </source>
</evidence>
<evidence type="ECO:0000256" key="1">
    <source>
        <dbReference type="ARBA" id="ARBA00022723"/>
    </source>
</evidence>
<dbReference type="PANTHER" id="PTHR13267:SF3">
    <property type="entry name" value="ZINC FINGER PROTEIN 277"/>
    <property type="match status" value="1"/>
</dbReference>
<organism evidence="3 4">
    <name type="scientific">Characodon lateralis</name>
    <dbReference type="NCBI Taxonomy" id="208331"/>
    <lineage>
        <taxon>Eukaryota</taxon>
        <taxon>Metazoa</taxon>
        <taxon>Chordata</taxon>
        <taxon>Craniata</taxon>
        <taxon>Vertebrata</taxon>
        <taxon>Euteleostomi</taxon>
        <taxon>Actinopterygii</taxon>
        <taxon>Neopterygii</taxon>
        <taxon>Teleostei</taxon>
        <taxon>Neoteleostei</taxon>
        <taxon>Acanthomorphata</taxon>
        <taxon>Ovalentaria</taxon>
        <taxon>Atherinomorphae</taxon>
        <taxon>Cyprinodontiformes</taxon>
        <taxon>Goodeidae</taxon>
        <taxon>Characodon</taxon>
    </lineage>
</organism>
<reference evidence="3 4" key="1">
    <citation type="submission" date="2021-06" db="EMBL/GenBank/DDBJ databases">
        <authorList>
            <person name="Palmer J.M."/>
        </authorList>
    </citation>
    <scope>NUCLEOTIDE SEQUENCE [LARGE SCALE GENOMIC DNA]</scope>
    <source>
        <strain evidence="3 4">CL_MEX2019</strain>
        <tissue evidence="3">Muscle</tissue>
    </source>
</reference>
<keyword evidence="4" id="KW-1185">Reference proteome</keyword>
<keyword evidence="2" id="KW-0862">Zinc</keyword>
<dbReference type="Proteomes" id="UP001352852">
    <property type="component" value="Unassembled WGS sequence"/>
</dbReference>
<comment type="caution">
    <text evidence="3">The sequence shown here is derived from an EMBL/GenBank/DDBJ whole genome shotgun (WGS) entry which is preliminary data.</text>
</comment>
<gene>
    <name evidence="3" type="ORF">CHARACLAT_029602</name>
</gene>
<evidence type="ECO:0000313" key="4">
    <source>
        <dbReference type="Proteomes" id="UP001352852"/>
    </source>
</evidence>
<dbReference type="InterPro" id="IPR040048">
    <property type="entry name" value="ZNF277"/>
</dbReference>
<dbReference type="PANTHER" id="PTHR13267">
    <property type="entry name" value="ZINC FINGER PROTEIN 277"/>
    <property type="match status" value="1"/>
</dbReference>
<name>A0ABU7E7M8_9TELE</name>
<keyword evidence="1" id="KW-0479">Metal-binding</keyword>
<accession>A0ABU7E7M8</accession>
<dbReference type="EMBL" id="JAHUTJ010045212">
    <property type="protein sequence ID" value="MED6282208.1"/>
    <property type="molecule type" value="Genomic_DNA"/>
</dbReference>
<protein>
    <submittedName>
        <fullName evidence="3">Uncharacterized protein</fullName>
    </submittedName>
</protein>